<feature type="transmembrane region" description="Helical" evidence="7">
    <location>
        <begin position="228"/>
        <end position="252"/>
    </location>
</feature>
<feature type="domain" description="Major facilitator superfamily (MFS) profile" evidence="8">
    <location>
        <begin position="20"/>
        <end position="493"/>
    </location>
</feature>
<gene>
    <name evidence="9" type="primary">bmr3</name>
    <name evidence="9" type="ORF">Mame_00909</name>
</gene>
<keyword evidence="2" id="KW-0813">Transport</keyword>
<dbReference type="GO" id="GO:0005886">
    <property type="term" value="C:plasma membrane"/>
    <property type="evidence" value="ECO:0007669"/>
    <property type="project" value="UniProtKB-SubCell"/>
</dbReference>
<dbReference type="Pfam" id="PF07690">
    <property type="entry name" value="MFS_1"/>
    <property type="match status" value="1"/>
</dbReference>
<feature type="transmembrane region" description="Helical" evidence="7">
    <location>
        <begin position="273"/>
        <end position="296"/>
    </location>
</feature>
<keyword evidence="5 7" id="KW-1133">Transmembrane helix</keyword>
<dbReference type="FunFam" id="1.20.1720.10:FF:000004">
    <property type="entry name" value="EmrB/QacA family drug resistance transporter"/>
    <property type="match status" value="1"/>
</dbReference>
<dbReference type="OrthoDB" id="9812221at2"/>
<evidence type="ECO:0000256" key="3">
    <source>
        <dbReference type="ARBA" id="ARBA00022475"/>
    </source>
</evidence>
<dbReference type="PRINTS" id="PR01036">
    <property type="entry name" value="TCRTETB"/>
</dbReference>
<accession>A0A1U9YXV3</accession>
<dbReference type="InterPro" id="IPR011701">
    <property type="entry name" value="MFS"/>
</dbReference>
<dbReference type="Gene3D" id="1.20.1250.20">
    <property type="entry name" value="MFS general substrate transporter like domains"/>
    <property type="match status" value="1"/>
</dbReference>
<feature type="transmembrane region" description="Helical" evidence="7">
    <location>
        <begin position="204"/>
        <end position="222"/>
    </location>
</feature>
<name>A0A1U9YXV3_9HYPH</name>
<evidence type="ECO:0000256" key="2">
    <source>
        <dbReference type="ARBA" id="ARBA00022448"/>
    </source>
</evidence>
<evidence type="ECO:0000256" key="7">
    <source>
        <dbReference type="SAM" id="Phobius"/>
    </source>
</evidence>
<dbReference type="PANTHER" id="PTHR23501:SF197">
    <property type="entry name" value="COMD"/>
    <property type="match status" value="1"/>
</dbReference>
<reference evidence="9 10" key="1">
    <citation type="submission" date="2017-03" db="EMBL/GenBank/DDBJ databases">
        <title>Foreign affairs: Plasmid Transfer between Roseobacters and Rhizobia.</title>
        <authorList>
            <person name="Bartling P."/>
            <person name="Bunk B."/>
            <person name="Overmann J."/>
            <person name="Brinkmann H."/>
            <person name="Petersen J."/>
        </authorList>
    </citation>
    <scope>NUCLEOTIDE SEQUENCE [LARGE SCALE GENOMIC DNA]</scope>
    <source>
        <strain evidence="9 10">MACL11</strain>
    </source>
</reference>
<feature type="transmembrane region" description="Helical" evidence="7">
    <location>
        <begin position="85"/>
        <end position="104"/>
    </location>
</feature>
<dbReference type="SUPFAM" id="SSF103473">
    <property type="entry name" value="MFS general substrate transporter"/>
    <property type="match status" value="1"/>
</dbReference>
<feature type="transmembrane region" description="Helical" evidence="7">
    <location>
        <begin position="21"/>
        <end position="42"/>
    </location>
</feature>
<dbReference type="AlphaFoldDB" id="A0A1U9YXV3"/>
<evidence type="ECO:0000256" key="1">
    <source>
        <dbReference type="ARBA" id="ARBA00004651"/>
    </source>
</evidence>
<protein>
    <submittedName>
        <fullName evidence="9">Multidrug-efflux transporter 3</fullName>
    </submittedName>
</protein>
<dbReference type="PANTHER" id="PTHR23501">
    <property type="entry name" value="MAJOR FACILITATOR SUPERFAMILY"/>
    <property type="match status" value="1"/>
</dbReference>
<dbReference type="STRING" id="1122214.Mame_00909"/>
<evidence type="ECO:0000259" key="8">
    <source>
        <dbReference type="PROSITE" id="PS50850"/>
    </source>
</evidence>
<evidence type="ECO:0000256" key="4">
    <source>
        <dbReference type="ARBA" id="ARBA00022692"/>
    </source>
</evidence>
<dbReference type="InterPro" id="IPR020846">
    <property type="entry name" value="MFS_dom"/>
</dbReference>
<dbReference type="InterPro" id="IPR036259">
    <property type="entry name" value="MFS_trans_sf"/>
</dbReference>
<feature type="transmembrane region" description="Helical" evidence="7">
    <location>
        <begin position="340"/>
        <end position="373"/>
    </location>
</feature>
<evidence type="ECO:0000256" key="5">
    <source>
        <dbReference type="ARBA" id="ARBA00022989"/>
    </source>
</evidence>
<dbReference type="EMBL" id="CP020330">
    <property type="protein sequence ID" value="AQZ50283.1"/>
    <property type="molecule type" value="Genomic_DNA"/>
</dbReference>
<sequence>MDQQSPFVSLVEHPRRRVIAFLFLLMSMFLATLDNQIVSTALPTIVGEFGAVERFGWVASAYLLASCAVMPIYGKLGDLIGRKYVLMAAIVIFLVGSLTCGLAVSMNTLIAARVLQGFGGGGLMVSIFSLNADLFPARERAKYQSYASLVLMTSGALGPILGGTMTAAFGWRSIFLVNLPVGLVVLVGLHILLPNRKTGRRPKIDFLGALLLALMVTGIVLWCDSGEIFGSMLSPESLGVVAAVAVLTALWVMVERRAPEPMIPLSLFSNRTVVLLLIVSIASGSIAIGMVNYLALFLQTVHGLSPTAAGLFFIPVTIGLAVGALTGGRLMSITGRYRPFAILGLSISTLAFVTLSLFAVSAPLALMAVILGLHGLGIGFGQQVPVLGVQNAARGGDVGAATGTVTLSRMVGASAGISIYGAILAHGLGRSASIPGVGSLTELSPTAIAALPEPARALAIGGYGDTFTMLFMFAAVVCLIGLVAALALRPMLLGAPAKAGSSA</sequence>
<evidence type="ECO:0000313" key="10">
    <source>
        <dbReference type="Proteomes" id="UP000191135"/>
    </source>
</evidence>
<evidence type="ECO:0000256" key="6">
    <source>
        <dbReference type="ARBA" id="ARBA00023136"/>
    </source>
</evidence>
<dbReference type="eggNOG" id="COG2814">
    <property type="taxonomic scope" value="Bacteria"/>
</dbReference>
<comment type="subcellular location">
    <subcellularLocation>
        <location evidence="1">Cell membrane</location>
        <topology evidence="1">Multi-pass membrane protein</topology>
    </subcellularLocation>
</comment>
<dbReference type="Proteomes" id="UP000191135">
    <property type="component" value="Chromosome"/>
</dbReference>
<organism evidence="9 10">
    <name type="scientific">Martelella mediterranea DSM 17316</name>
    <dbReference type="NCBI Taxonomy" id="1122214"/>
    <lineage>
        <taxon>Bacteria</taxon>
        <taxon>Pseudomonadati</taxon>
        <taxon>Pseudomonadota</taxon>
        <taxon>Alphaproteobacteria</taxon>
        <taxon>Hyphomicrobiales</taxon>
        <taxon>Aurantimonadaceae</taxon>
        <taxon>Martelella</taxon>
    </lineage>
</organism>
<dbReference type="CDD" id="cd17502">
    <property type="entry name" value="MFS_Azr1_MDR_like"/>
    <property type="match status" value="1"/>
</dbReference>
<dbReference type="RefSeq" id="WP_018064938.1">
    <property type="nucleotide sequence ID" value="NZ_AQWH01000009.1"/>
</dbReference>
<proteinExistence type="predicted"/>
<feature type="transmembrane region" description="Helical" evidence="7">
    <location>
        <begin position="110"/>
        <end position="134"/>
    </location>
</feature>
<dbReference type="GO" id="GO:0022857">
    <property type="term" value="F:transmembrane transporter activity"/>
    <property type="evidence" value="ECO:0007669"/>
    <property type="project" value="InterPro"/>
</dbReference>
<keyword evidence="10" id="KW-1185">Reference proteome</keyword>
<feature type="transmembrane region" description="Helical" evidence="7">
    <location>
        <begin position="54"/>
        <end position="73"/>
    </location>
</feature>
<dbReference type="KEGG" id="mmed:Mame_00909"/>
<keyword evidence="6 7" id="KW-0472">Membrane</keyword>
<dbReference type="Gene3D" id="1.20.1720.10">
    <property type="entry name" value="Multidrug resistance protein D"/>
    <property type="match status" value="1"/>
</dbReference>
<keyword evidence="3" id="KW-1003">Cell membrane</keyword>
<dbReference type="PROSITE" id="PS50850">
    <property type="entry name" value="MFS"/>
    <property type="match status" value="1"/>
</dbReference>
<feature type="transmembrane region" description="Helical" evidence="7">
    <location>
        <begin position="308"/>
        <end position="328"/>
    </location>
</feature>
<evidence type="ECO:0000313" key="9">
    <source>
        <dbReference type="EMBL" id="AQZ50283.1"/>
    </source>
</evidence>
<feature type="transmembrane region" description="Helical" evidence="7">
    <location>
        <begin position="467"/>
        <end position="488"/>
    </location>
</feature>
<feature type="transmembrane region" description="Helical" evidence="7">
    <location>
        <begin position="174"/>
        <end position="192"/>
    </location>
</feature>
<keyword evidence="4 7" id="KW-0812">Transmembrane</keyword>
<feature type="transmembrane region" description="Helical" evidence="7">
    <location>
        <begin position="146"/>
        <end position="168"/>
    </location>
</feature>